<keyword evidence="2" id="KW-1185">Reference proteome</keyword>
<dbReference type="InterPro" id="IPR035198">
    <property type="entry name" value="SU10_MCP"/>
</dbReference>
<dbReference type="Pfam" id="PF17236">
    <property type="entry name" value="SU10_MCP"/>
    <property type="match status" value="1"/>
</dbReference>
<gene>
    <name evidence="1" type="ORF">GCM10022215_29800</name>
</gene>
<proteinExistence type="predicted"/>
<dbReference type="RefSeq" id="WP_344734248.1">
    <property type="nucleotide sequence ID" value="NZ_BAAAZH010000023.1"/>
</dbReference>
<dbReference type="EMBL" id="BAAAZH010000023">
    <property type="protein sequence ID" value="GAA4123279.1"/>
    <property type="molecule type" value="Genomic_DNA"/>
</dbReference>
<evidence type="ECO:0000313" key="1">
    <source>
        <dbReference type="EMBL" id="GAA4123279.1"/>
    </source>
</evidence>
<reference evidence="2" key="1">
    <citation type="journal article" date="2019" name="Int. J. Syst. Evol. Microbiol.">
        <title>The Global Catalogue of Microorganisms (GCM) 10K type strain sequencing project: providing services to taxonomists for standard genome sequencing and annotation.</title>
        <authorList>
            <consortium name="The Broad Institute Genomics Platform"/>
            <consortium name="The Broad Institute Genome Sequencing Center for Infectious Disease"/>
            <person name="Wu L."/>
            <person name="Ma J."/>
        </authorList>
    </citation>
    <scope>NUCLEOTIDE SEQUENCE [LARGE SCALE GENOMIC DNA]</scope>
    <source>
        <strain evidence="2">JCM 16703</strain>
    </source>
</reference>
<accession>A0ABP7XPE4</accession>
<dbReference type="Proteomes" id="UP001501495">
    <property type="component" value="Unassembled WGS sequence"/>
</dbReference>
<organism evidence="1 2">
    <name type="scientific">Nocardioides fonticola</name>
    <dbReference type="NCBI Taxonomy" id="450363"/>
    <lineage>
        <taxon>Bacteria</taxon>
        <taxon>Bacillati</taxon>
        <taxon>Actinomycetota</taxon>
        <taxon>Actinomycetes</taxon>
        <taxon>Propionibacteriales</taxon>
        <taxon>Nocardioidaceae</taxon>
        <taxon>Nocardioides</taxon>
    </lineage>
</organism>
<comment type="caution">
    <text evidence="1">The sequence shown here is derived from an EMBL/GenBank/DDBJ whole genome shotgun (WGS) entry which is preliminary data.</text>
</comment>
<evidence type="ECO:0000313" key="2">
    <source>
        <dbReference type="Proteomes" id="UP001501495"/>
    </source>
</evidence>
<protein>
    <submittedName>
        <fullName evidence="1">DUF5309 family protein</fullName>
    </submittedName>
</protein>
<name>A0ABP7XPE4_9ACTN</name>
<sequence length="317" mass="33495">MGAVSGQGTTYNLPNYTGELFQVSPSETPFLSAIGGLNGASTCDSTEFEWQTADLRSTSANNVQVEGSDAPTAVARTRSNVTNVTEIHQAQINISYSKLAARGLKSGSNNEESNPIRDELAFQINQELAAMAIDLEKSFLSGVYQKPANNATARQTRGVLTAITTNVFANGGTPRAITKAIVDNSLSAMFTAGAMLDQATTVFMVGAAQKIALSNLYAAAPLNQPTQTRNVGGVAVDTIVTDFGVFGVMLNRWMPAGQIGIVNLGVCEPVFLDVPGKGNLFVEPLAKTGASEKYQLYGEVGLKYGPEVYHGLIKDLS</sequence>